<proteinExistence type="predicted"/>
<accession>A0A9J6A6H9</accession>
<dbReference type="EMBL" id="JACXVP010000002">
    <property type="protein sequence ID" value="KAG5620254.1"/>
    <property type="molecule type" value="Genomic_DNA"/>
</dbReference>
<protein>
    <submittedName>
        <fullName evidence="1">Uncharacterized protein</fullName>
    </submittedName>
</protein>
<keyword evidence="2" id="KW-1185">Reference proteome</keyword>
<evidence type="ECO:0000313" key="2">
    <source>
        <dbReference type="Proteomes" id="UP000824120"/>
    </source>
</evidence>
<dbReference type="OrthoDB" id="1324644at2759"/>
<dbReference type="AlphaFoldDB" id="A0A9J6A6H9"/>
<name>A0A9J6A6H9_SOLCO</name>
<evidence type="ECO:0000313" key="1">
    <source>
        <dbReference type="EMBL" id="KAG5620254.1"/>
    </source>
</evidence>
<comment type="caution">
    <text evidence="1">The sequence shown here is derived from an EMBL/GenBank/DDBJ whole genome shotgun (WGS) entry which is preliminary data.</text>
</comment>
<dbReference type="Proteomes" id="UP000824120">
    <property type="component" value="Chromosome 2"/>
</dbReference>
<reference evidence="1 2" key="1">
    <citation type="submission" date="2020-09" db="EMBL/GenBank/DDBJ databases">
        <title>De no assembly of potato wild relative species, Solanum commersonii.</title>
        <authorList>
            <person name="Cho K."/>
        </authorList>
    </citation>
    <scope>NUCLEOTIDE SEQUENCE [LARGE SCALE GENOMIC DNA]</scope>
    <source>
        <strain evidence="1">LZ3.2</strain>
        <tissue evidence="1">Leaf</tissue>
    </source>
</reference>
<gene>
    <name evidence="1" type="ORF">H5410_005472</name>
</gene>
<sequence>MSLLLTNMIRSIRVKNKEERAKIGYLDRGRKIEDEVAEKKGQEAGEYTPMKHLRVADLKHVCRKGIPLNSGVCNGRASWRGFMCVQI</sequence>
<organism evidence="1 2">
    <name type="scientific">Solanum commersonii</name>
    <name type="common">Commerson's wild potato</name>
    <name type="synonym">Commerson's nightshade</name>
    <dbReference type="NCBI Taxonomy" id="4109"/>
    <lineage>
        <taxon>Eukaryota</taxon>
        <taxon>Viridiplantae</taxon>
        <taxon>Streptophyta</taxon>
        <taxon>Embryophyta</taxon>
        <taxon>Tracheophyta</taxon>
        <taxon>Spermatophyta</taxon>
        <taxon>Magnoliopsida</taxon>
        <taxon>eudicotyledons</taxon>
        <taxon>Gunneridae</taxon>
        <taxon>Pentapetalae</taxon>
        <taxon>asterids</taxon>
        <taxon>lamiids</taxon>
        <taxon>Solanales</taxon>
        <taxon>Solanaceae</taxon>
        <taxon>Solanoideae</taxon>
        <taxon>Solaneae</taxon>
        <taxon>Solanum</taxon>
    </lineage>
</organism>